<dbReference type="Proteomes" id="UP001055879">
    <property type="component" value="Linkage Group LG07"/>
</dbReference>
<proteinExistence type="predicted"/>
<reference evidence="1 2" key="2">
    <citation type="journal article" date="2022" name="Mol. Ecol. Resour.">
        <title>The genomes of chicory, endive, great burdock and yacon provide insights into Asteraceae paleo-polyploidization history and plant inulin production.</title>
        <authorList>
            <person name="Fan W."/>
            <person name="Wang S."/>
            <person name="Wang H."/>
            <person name="Wang A."/>
            <person name="Jiang F."/>
            <person name="Liu H."/>
            <person name="Zhao H."/>
            <person name="Xu D."/>
            <person name="Zhang Y."/>
        </authorList>
    </citation>
    <scope>NUCLEOTIDE SEQUENCE [LARGE SCALE GENOMIC DNA]</scope>
    <source>
        <strain evidence="2">cv. Niubang</strain>
    </source>
</reference>
<evidence type="ECO:0000313" key="1">
    <source>
        <dbReference type="EMBL" id="KAI3714962.1"/>
    </source>
</evidence>
<organism evidence="1 2">
    <name type="scientific">Arctium lappa</name>
    <name type="common">Greater burdock</name>
    <name type="synonym">Lappa major</name>
    <dbReference type="NCBI Taxonomy" id="4217"/>
    <lineage>
        <taxon>Eukaryota</taxon>
        <taxon>Viridiplantae</taxon>
        <taxon>Streptophyta</taxon>
        <taxon>Embryophyta</taxon>
        <taxon>Tracheophyta</taxon>
        <taxon>Spermatophyta</taxon>
        <taxon>Magnoliopsida</taxon>
        <taxon>eudicotyledons</taxon>
        <taxon>Gunneridae</taxon>
        <taxon>Pentapetalae</taxon>
        <taxon>asterids</taxon>
        <taxon>campanulids</taxon>
        <taxon>Asterales</taxon>
        <taxon>Asteraceae</taxon>
        <taxon>Carduoideae</taxon>
        <taxon>Cardueae</taxon>
        <taxon>Arctiinae</taxon>
        <taxon>Arctium</taxon>
    </lineage>
</organism>
<keyword evidence="2" id="KW-1185">Reference proteome</keyword>
<name>A0ACB9AXT1_ARCLA</name>
<sequence length="70" mass="7816">MWSVIEVDDITTESSCGSVMSTVAAIVENRKDSSDSNKIRARGLHDQTWTAGTGIRQWQLVDWFSNPRSS</sequence>
<gene>
    <name evidence="1" type="ORF">L6452_21925</name>
</gene>
<comment type="caution">
    <text evidence="1">The sequence shown here is derived from an EMBL/GenBank/DDBJ whole genome shotgun (WGS) entry which is preliminary data.</text>
</comment>
<dbReference type="EMBL" id="CM042053">
    <property type="protein sequence ID" value="KAI3714962.1"/>
    <property type="molecule type" value="Genomic_DNA"/>
</dbReference>
<reference evidence="2" key="1">
    <citation type="journal article" date="2022" name="Mol. Ecol. Resour.">
        <title>The genomes of chicory, endive, great burdock and yacon provide insights into Asteraceae palaeo-polyploidization history and plant inulin production.</title>
        <authorList>
            <person name="Fan W."/>
            <person name="Wang S."/>
            <person name="Wang H."/>
            <person name="Wang A."/>
            <person name="Jiang F."/>
            <person name="Liu H."/>
            <person name="Zhao H."/>
            <person name="Xu D."/>
            <person name="Zhang Y."/>
        </authorList>
    </citation>
    <scope>NUCLEOTIDE SEQUENCE [LARGE SCALE GENOMIC DNA]</scope>
    <source>
        <strain evidence="2">cv. Niubang</strain>
    </source>
</reference>
<accession>A0ACB9AXT1</accession>
<evidence type="ECO:0000313" key="2">
    <source>
        <dbReference type="Proteomes" id="UP001055879"/>
    </source>
</evidence>
<protein>
    <submittedName>
        <fullName evidence="1">Uncharacterized protein</fullName>
    </submittedName>
</protein>